<dbReference type="OrthoDB" id="10252354at2759"/>
<name>A0A196SJ96_BLAHN</name>
<keyword evidence="6 13" id="KW-0418">Kinase</keyword>
<reference evidence="13 14" key="1">
    <citation type="submission" date="2016-05" db="EMBL/GenBank/DDBJ databases">
        <title>Nuclear genome of Blastocystis sp. subtype 1 NandII.</title>
        <authorList>
            <person name="Gentekaki E."/>
            <person name="Curtis B."/>
            <person name="Stairs C."/>
            <person name="Eme L."/>
            <person name="Herman E."/>
            <person name="Klimes V."/>
            <person name="Arias M.C."/>
            <person name="Elias M."/>
            <person name="Hilliou F."/>
            <person name="Klute M."/>
            <person name="Malik S.-B."/>
            <person name="Pightling A."/>
            <person name="Rachubinski R."/>
            <person name="Salas D."/>
            <person name="Schlacht A."/>
            <person name="Suga H."/>
            <person name="Archibald J."/>
            <person name="Ball S.G."/>
            <person name="Clark G."/>
            <person name="Dacks J."/>
            <person name="Van Der Giezen M."/>
            <person name="Tsaousis A."/>
            <person name="Roger A."/>
        </authorList>
    </citation>
    <scope>NUCLEOTIDE SEQUENCE [LARGE SCALE GENOMIC DNA]</scope>
    <source>
        <strain evidence="14">ATCC 50177 / NandII</strain>
    </source>
</reference>
<proteinExistence type="inferred from homology"/>
<dbReference type="PANTHER" id="PTHR48012">
    <property type="entry name" value="STERILE20-LIKE KINASE, ISOFORM B-RELATED"/>
    <property type="match status" value="1"/>
</dbReference>
<dbReference type="InterPro" id="IPR011009">
    <property type="entry name" value="Kinase-like_dom_sf"/>
</dbReference>
<evidence type="ECO:0000256" key="9">
    <source>
        <dbReference type="ARBA" id="ARBA00048679"/>
    </source>
</evidence>
<dbReference type="GO" id="GO:0004674">
    <property type="term" value="F:protein serine/threonine kinase activity"/>
    <property type="evidence" value="ECO:0007669"/>
    <property type="project" value="UniProtKB-KW"/>
</dbReference>
<evidence type="ECO:0000256" key="8">
    <source>
        <dbReference type="ARBA" id="ARBA00047899"/>
    </source>
</evidence>
<dbReference type="GO" id="GO:0005524">
    <property type="term" value="F:ATP binding"/>
    <property type="evidence" value="ECO:0007669"/>
    <property type="project" value="UniProtKB-UniRule"/>
</dbReference>
<comment type="catalytic activity">
    <reaction evidence="8">
        <text>L-threonyl-[protein] + ATP = O-phospho-L-threonyl-[protein] + ADP + H(+)</text>
        <dbReference type="Rhea" id="RHEA:46608"/>
        <dbReference type="Rhea" id="RHEA-COMP:11060"/>
        <dbReference type="Rhea" id="RHEA-COMP:11605"/>
        <dbReference type="ChEBI" id="CHEBI:15378"/>
        <dbReference type="ChEBI" id="CHEBI:30013"/>
        <dbReference type="ChEBI" id="CHEBI:30616"/>
        <dbReference type="ChEBI" id="CHEBI:61977"/>
        <dbReference type="ChEBI" id="CHEBI:456216"/>
        <dbReference type="EC" id="2.7.11.1"/>
    </reaction>
</comment>
<evidence type="ECO:0000256" key="11">
    <source>
        <dbReference type="RuleBase" id="RU000304"/>
    </source>
</evidence>
<evidence type="ECO:0000256" key="5">
    <source>
        <dbReference type="ARBA" id="ARBA00022741"/>
    </source>
</evidence>
<dbReference type="Proteomes" id="UP000078348">
    <property type="component" value="Unassembled WGS sequence"/>
</dbReference>
<dbReference type="InterPro" id="IPR008271">
    <property type="entry name" value="Ser/Thr_kinase_AS"/>
</dbReference>
<keyword evidence="4" id="KW-0808">Transferase</keyword>
<dbReference type="InterPro" id="IPR017441">
    <property type="entry name" value="Protein_kinase_ATP_BS"/>
</dbReference>
<dbReference type="PROSITE" id="PS00108">
    <property type="entry name" value="PROTEIN_KINASE_ST"/>
    <property type="match status" value="1"/>
</dbReference>
<gene>
    <name evidence="13" type="ORF">AV274_2330</name>
</gene>
<evidence type="ECO:0000313" key="14">
    <source>
        <dbReference type="Proteomes" id="UP000078348"/>
    </source>
</evidence>
<dbReference type="SMART" id="SM00220">
    <property type="entry name" value="S_TKc"/>
    <property type="match status" value="1"/>
</dbReference>
<organism evidence="13 14">
    <name type="scientific">Blastocystis sp. subtype 1 (strain ATCC 50177 / NandII)</name>
    <dbReference type="NCBI Taxonomy" id="478820"/>
    <lineage>
        <taxon>Eukaryota</taxon>
        <taxon>Sar</taxon>
        <taxon>Stramenopiles</taxon>
        <taxon>Bigyra</taxon>
        <taxon>Opalozoa</taxon>
        <taxon>Opalinata</taxon>
        <taxon>Blastocystidae</taxon>
        <taxon>Blastocystis</taxon>
    </lineage>
</organism>
<comment type="catalytic activity">
    <reaction evidence="9">
        <text>L-seryl-[protein] + ATP = O-phospho-L-seryl-[protein] + ADP + H(+)</text>
        <dbReference type="Rhea" id="RHEA:17989"/>
        <dbReference type="Rhea" id="RHEA-COMP:9863"/>
        <dbReference type="Rhea" id="RHEA-COMP:11604"/>
        <dbReference type="ChEBI" id="CHEBI:15378"/>
        <dbReference type="ChEBI" id="CHEBI:29999"/>
        <dbReference type="ChEBI" id="CHEBI:30616"/>
        <dbReference type="ChEBI" id="CHEBI:83421"/>
        <dbReference type="ChEBI" id="CHEBI:456216"/>
        <dbReference type="EC" id="2.7.11.1"/>
    </reaction>
</comment>
<dbReference type="InterPro" id="IPR000719">
    <property type="entry name" value="Prot_kinase_dom"/>
</dbReference>
<dbReference type="Pfam" id="PF00069">
    <property type="entry name" value="Pkinase"/>
    <property type="match status" value="1"/>
</dbReference>
<evidence type="ECO:0000256" key="10">
    <source>
        <dbReference type="PROSITE-ProRule" id="PRU10141"/>
    </source>
</evidence>
<evidence type="ECO:0000256" key="7">
    <source>
        <dbReference type="ARBA" id="ARBA00022840"/>
    </source>
</evidence>
<evidence type="ECO:0000256" key="4">
    <source>
        <dbReference type="ARBA" id="ARBA00022679"/>
    </source>
</evidence>
<evidence type="ECO:0000256" key="2">
    <source>
        <dbReference type="ARBA" id="ARBA00012513"/>
    </source>
</evidence>
<evidence type="ECO:0000256" key="3">
    <source>
        <dbReference type="ARBA" id="ARBA00022527"/>
    </source>
</evidence>
<dbReference type="PANTHER" id="PTHR48012:SF10">
    <property type="entry name" value="FI20177P1"/>
    <property type="match status" value="1"/>
</dbReference>
<evidence type="ECO:0000313" key="13">
    <source>
        <dbReference type="EMBL" id="OAO16014.1"/>
    </source>
</evidence>
<dbReference type="AlphaFoldDB" id="A0A196SJ96"/>
<dbReference type="EC" id="2.7.11.1" evidence="2"/>
<protein>
    <recommendedName>
        <fullName evidence="2">non-specific serine/threonine protein kinase</fullName>
        <ecNumber evidence="2">2.7.11.1</ecNumber>
    </recommendedName>
</protein>
<dbReference type="PROSITE" id="PS00107">
    <property type="entry name" value="PROTEIN_KINASE_ATP"/>
    <property type="match status" value="1"/>
</dbReference>
<dbReference type="EMBL" id="LXWW01000106">
    <property type="protein sequence ID" value="OAO16014.1"/>
    <property type="molecule type" value="Genomic_DNA"/>
</dbReference>
<keyword evidence="3 11" id="KW-0723">Serine/threonine-protein kinase</keyword>
<sequence length="317" mass="35364">MNKEKMEQCAAAFGYSHPRLIGKGGFAFVFQATDIDSSEIVVIKLIPDIEDKSKVESEIKVLRECHSSFIVKHIKTIWMDKNLLIVMEYCHCGSLGAFIKSGKRLNEDQLREIASCCLLGLSYLHNKRIMHRDIKPDNLFFSQNGLIKLGDFGLAIEVNHTCSQRNNCSGTIQYMAPEVLDEKTELKSDVWSLGVTMVELAEGKNPYSNKSAMGVVTSIITGNPPSISSSKWSTQFVDFVSKCCIKDVNERWSVKDLMNHPFVKESVERLLKKGTSRVLFDLGDDFNKEAAEYNGADPFVLTPNPNAVVGGNLWAVA</sequence>
<dbReference type="STRING" id="478820.A0A196SJ96"/>
<comment type="caution">
    <text evidence="13">The sequence shown here is derived from an EMBL/GenBank/DDBJ whole genome shotgun (WGS) entry which is preliminary data.</text>
</comment>
<comment type="similarity">
    <text evidence="1">Belongs to the protein kinase superfamily. STE Ser/Thr protein kinase family. STE20 subfamily.</text>
</comment>
<evidence type="ECO:0000259" key="12">
    <source>
        <dbReference type="PROSITE" id="PS50011"/>
    </source>
</evidence>
<evidence type="ECO:0000256" key="6">
    <source>
        <dbReference type="ARBA" id="ARBA00022777"/>
    </source>
</evidence>
<evidence type="ECO:0000256" key="1">
    <source>
        <dbReference type="ARBA" id="ARBA00008874"/>
    </source>
</evidence>
<accession>A0A196SJ96</accession>
<feature type="binding site" evidence="10">
    <location>
        <position position="44"/>
    </location>
    <ligand>
        <name>ATP</name>
        <dbReference type="ChEBI" id="CHEBI:30616"/>
    </ligand>
</feature>
<keyword evidence="5 10" id="KW-0547">Nucleotide-binding</keyword>
<keyword evidence="7 10" id="KW-0067">ATP-binding</keyword>
<keyword evidence="14" id="KW-1185">Reference proteome</keyword>
<dbReference type="PROSITE" id="PS50011">
    <property type="entry name" value="PROTEIN_KINASE_DOM"/>
    <property type="match status" value="1"/>
</dbReference>
<dbReference type="Gene3D" id="1.10.510.10">
    <property type="entry name" value="Transferase(Phosphotransferase) domain 1"/>
    <property type="match status" value="1"/>
</dbReference>
<dbReference type="GO" id="GO:0005737">
    <property type="term" value="C:cytoplasm"/>
    <property type="evidence" value="ECO:0007669"/>
    <property type="project" value="TreeGrafter"/>
</dbReference>
<dbReference type="InterPro" id="IPR050629">
    <property type="entry name" value="STE20/SPS1-PAK"/>
</dbReference>
<dbReference type="FunFam" id="1.10.510.10:FF:000571">
    <property type="entry name" value="Maternal embryonic leucine zipper kinase"/>
    <property type="match status" value="1"/>
</dbReference>
<dbReference type="SUPFAM" id="SSF56112">
    <property type="entry name" value="Protein kinase-like (PK-like)"/>
    <property type="match status" value="1"/>
</dbReference>
<feature type="domain" description="Protein kinase" evidence="12">
    <location>
        <begin position="15"/>
        <end position="263"/>
    </location>
</feature>